<name>A0A0G3WGZ9_9CLOT</name>
<dbReference type="EMBL" id="CP009687">
    <property type="protein sequence ID" value="AKL97155.1"/>
    <property type="molecule type" value="Genomic_DNA"/>
</dbReference>
<keyword evidence="2" id="KW-1185">Reference proteome</keyword>
<gene>
    <name evidence="1" type="ORF">CACET_c37270</name>
</gene>
<dbReference type="PATRIC" id="fig|84022.6.peg.3809"/>
<dbReference type="Proteomes" id="UP000035704">
    <property type="component" value="Chromosome"/>
</dbReference>
<organism evidence="1 2">
    <name type="scientific">Clostridium aceticum</name>
    <dbReference type="NCBI Taxonomy" id="84022"/>
    <lineage>
        <taxon>Bacteria</taxon>
        <taxon>Bacillati</taxon>
        <taxon>Bacillota</taxon>
        <taxon>Clostridia</taxon>
        <taxon>Eubacteriales</taxon>
        <taxon>Clostridiaceae</taxon>
        <taxon>Clostridium</taxon>
    </lineage>
</organism>
<sequence length="39" mass="4456">MKDFQRNFLMIIVFILAFRFATGRAVPQPGLQPPIVIPI</sequence>
<dbReference type="KEGG" id="cace:CACET_c37270"/>
<evidence type="ECO:0000313" key="2">
    <source>
        <dbReference type="Proteomes" id="UP000035704"/>
    </source>
</evidence>
<protein>
    <submittedName>
        <fullName evidence="1">Uncharacterized protein</fullName>
    </submittedName>
</protein>
<proteinExistence type="predicted"/>
<reference evidence="1 2" key="1">
    <citation type="submission" date="2014-10" db="EMBL/GenBank/DDBJ databases">
        <title>Genome sequence of Clostridium aceticum DSM 1496.</title>
        <authorList>
            <person name="Poehlein A."/>
            <person name="Schiel-Bengelsdorf B."/>
            <person name="Gottschalk G."/>
            <person name="Duerre P."/>
            <person name="Daniel R."/>
        </authorList>
    </citation>
    <scope>NUCLEOTIDE SEQUENCE [LARGE SCALE GENOMIC DNA]</scope>
    <source>
        <strain evidence="1 2">DSM 1496</strain>
    </source>
</reference>
<dbReference type="AlphaFoldDB" id="A0A0G3WGZ9"/>
<evidence type="ECO:0000313" key="1">
    <source>
        <dbReference type="EMBL" id="AKL97155.1"/>
    </source>
</evidence>
<accession>A0A0G3WGZ9</accession>